<organism evidence="2 3">
    <name type="scientific">Lentzea rhizosphaerae</name>
    <dbReference type="NCBI Taxonomy" id="2041025"/>
    <lineage>
        <taxon>Bacteria</taxon>
        <taxon>Bacillati</taxon>
        <taxon>Actinomycetota</taxon>
        <taxon>Actinomycetes</taxon>
        <taxon>Pseudonocardiales</taxon>
        <taxon>Pseudonocardiaceae</taxon>
        <taxon>Lentzea</taxon>
    </lineage>
</organism>
<keyword evidence="2" id="KW-0436">Ligase</keyword>
<dbReference type="RefSeq" id="WP_382376903.1">
    <property type="nucleotide sequence ID" value="NZ_JBHRZI010000023.1"/>
</dbReference>
<proteinExistence type="predicted"/>
<feature type="domain" description="AMP-dependent synthetase/ligase" evidence="1">
    <location>
        <begin position="79"/>
        <end position="282"/>
    </location>
</feature>
<dbReference type="EMBL" id="JBHRZI010000023">
    <property type="protein sequence ID" value="MFC3895355.1"/>
    <property type="molecule type" value="Genomic_DNA"/>
</dbReference>
<evidence type="ECO:0000313" key="3">
    <source>
        <dbReference type="Proteomes" id="UP001595690"/>
    </source>
</evidence>
<dbReference type="InterPro" id="IPR042099">
    <property type="entry name" value="ANL_N_sf"/>
</dbReference>
<dbReference type="Pfam" id="PF00501">
    <property type="entry name" value="AMP-binding"/>
    <property type="match status" value="1"/>
</dbReference>
<dbReference type="Gene3D" id="3.40.50.12780">
    <property type="entry name" value="N-terminal domain of ligase-like"/>
    <property type="match status" value="1"/>
</dbReference>
<reference evidence="3" key="1">
    <citation type="journal article" date="2019" name="Int. J. Syst. Evol. Microbiol.">
        <title>The Global Catalogue of Microorganisms (GCM) 10K type strain sequencing project: providing services to taxonomists for standard genome sequencing and annotation.</title>
        <authorList>
            <consortium name="The Broad Institute Genomics Platform"/>
            <consortium name="The Broad Institute Genome Sequencing Center for Infectious Disease"/>
            <person name="Wu L."/>
            <person name="Ma J."/>
        </authorList>
    </citation>
    <scope>NUCLEOTIDE SEQUENCE [LARGE SCALE GENOMIC DNA]</scope>
    <source>
        <strain evidence="3">CGMCC 4.7405</strain>
    </source>
</reference>
<gene>
    <name evidence="2" type="ORF">ACFOWZ_28075</name>
</gene>
<protein>
    <submittedName>
        <fullName evidence="2">Phenylacetate--CoA ligase family protein</fullName>
    </submittedName>
</protein>
<sequence length="442" mass="48643">MDYHELCQRYYAGELSEEDMQAWRLERLDVVLRHVREKSGFYRRHLPDDVPFTGLPFTTKADLRREMHAVLSGDVSEAAIYYETTGTTGPPTPCPRSARDVEWSNLHVERSWRHMFARHFGDRMPVVGLMGPSELYAFGDTFGEVTQSMGACHAKIWPESSRVGFAKALRLMKELNVEVIACAPTLCLNLAKAALYHGYELSDFNVKMFLVLGEICTPEFAANVKSIWGADVLPGLYGSQEALAIATGCVENRLHLSDPNYLAEVIDPDTLEPSGDTGELCLTMLIDGIKPLIRYRTGDLVRVGGTCACGLPGTPIEVIGRVDDRIALGGGQFQPAEIESAVLHGVTGCLGYQVEIDPGDRVTVRLDLLDGDESVVRRGIVERLRDRFGVGADIAVDAELDPITNTGAFVSWKAARIKDNRTGPDRVVEAARTAAARHSYTT</sequence>
<dbReference type="Proteomes" id="UP001595690">
    <property type="component" value="Unassembled WGS sequence"/>
</dbReference>
<keyword evidence="3" id="KW-1185">Reference proteome</keyword>
<dbReference type="SUPFAM" id="SSF56801">
    <property type="entry name" value="Acetyl-CoA synthetase-like"/>
    <property type="match status" value="1"/>
</dbReference>
<accession>A0ABV8C032</accession>
<dbReference type="InterPro" id="IPR000873">
    <property type="entry name" value="AMP-dep_synth/lig_dom"/>
</dbReference>
<dbReference type="GO" id="GO:0016874">
    <property type="term" value="F:ligase activity"/>
    <property type="evidence" value="ECO:0007669"/>
    <property type="project" value="UniProtKB-KW"/>
</dbReference>
<dbReference type="PANTHER" id="PTHR43845">
    <property type="entry name" value="BLR5969 PROTEIN"/>
    <property type="match status" value="1"/>
</dbReference>
<name>A0ABV8C032_9PSEU</name>
<dbReference type="PANTHER" id="PTHR43845:SF1">
    <property type="entry name" value="BLR5969 PROTEIN"/>
    <property type="match status" value="1"/>
</dbReference>
<comment type="caution">
    <text evidence="2">The sequence shown here is derived from an EMBL/GenBank/DDBJ whole genome shotgun (WGS) entry which is preliminary data.</text>
</comment>
<evidence type="ECO:0000259" key="1">
    <source>
        <dbReference type="Pfam" id="PF00501"/>
    </source>
</evidence>
<evidence type="ECO:0000313" key="2">
    <source>
        <dbReference type="EMBL" id="MFC3895355.1"/>
    </source>
</evidence>